<name>A0AAD7DPP0_MYCRO</name>
<dbReference type="InterPro" id="IPR036291">
    <property type="entry name" value="NAD(P)-bd_dom_sf"/>
</dbReference>
<reference evidence="2" key="1">
    <citation type="submission" date="2023-03" db="EMBL/GenBank/DDBJ databases">
        <title>Massive genome expansion in bonnet fungi (Mycena s.s.) driven by repeated elements and novel gene families across ecological guilds.</title>
        <authorList>
            <consortium name="Lawrence Berkeley National Laboratory"/>
            <person name="Harder C.B."/>
            <person name="Miyauchi S."/>
            <person name="Viragh M."/>
            <person name="Kuo A."/>
            <person name="Thoen E."/>
            <person name="Andreopoulos B."/>
            <person name="Lu D."/>
            <person name="Skrede I."/>
            <person name="Drula E."/>
            <person name="Henrissat B."/>
            <person name="Morin E."/>
            <person name="Kohler A."/>
            <person name="Barry K."/>
            <person name="LaButti K."/>
            <person name="Morin E."/>
            <person name="Salamov A."/>
            <person name="Lipzen A."/>
            <person name="Mereny Z."/>
            <person name="Hegedus B."/>
            <person name="Baldrian P."/>
            <person name="Stursova M."/>
            <person name="Weitz H."/>
            <person name="Taylor A."/>
            <person name="Grigoriev I.V."/>
            <person name="Nagy L.G."/>
            <person name="Martin F."/>
            <person name="Kauserud H."/>
        </authorList>
    </citation>
    <scope>NUCLEOTIDE SEQUENCE</scope>
    <source>
        <strain evidence="2">CBHHK067</strain>
    </source>
</reference>
<dbReference type="PANTHER" id="PTHR47534">
    <property type="entry name" value="YALI0E05731P"/>
    <property type="match status" value="1"/>
</dbReference>
<dbReference type="AlphaFoldDB" id="A0AAD7DPP0"/>
<evidence type="ECO:0000313" key="3">
    <source>
        <dbReference type="Proteomes" id="UP001221757"/>
    </source>
</evidence>
<gene>
    <name evidence="2" type="ORF">B0H17DRAFT_1198236</name>
</gene>
<evidence type="ECO:0000256" key="1">
    <source>
        <dbReference type="ARBA" id="ARBA00023002"/>
    </source>
</evidence>
<dbReference type="Pfam" id="PF13561">
    <property type="entry name" value="adh_short_C2"/>
    <property type="match status" value="1"/>
</dbReference>
<dbReference type="GO" id="GO:0016491">
    <property type="term" value="F:oxidoreductase activity"/>
    <property type="evidence" value="ECO:0007669"/>
    <property type="project" value="UniProtKB-KW"/>
</dbReference>
<dbReference type="Proteomes" id="UP001221757">
    <property type="component" value="Unassembled WGS sequence"/>
</dbReference>
<evidence type="ECO:0000313" key="2">
    <source>
        <dbReference type="EMBL" id="KAJ7696321.1"/>
    </source>
</evidence>
<keyword evidence="3" id="KW-1185">Reference proteome</keyword>
<accession>A0AAD7DPP0</accession>
<dbReference type="Gene3D" id="3.40.50.720">
    <property type="entry name" value="NAD(P)-binding Rossmann-like Domain"/>
    <property type="match status" value="1"/>
</dbReference>
<protein>
    <recommendedName>
        <fullName evidence="4">NAD(P)-binding protein</fullName>
    </recommendedName>
</protein>
<organism evidence="2 3">
    <name type="scientific">Mycena rosella</name>
    <name type="common">Pink bonnet</name>
    <name type="synonym">Agaricus rosellus</name>
    <dbReference type="NCBI Taxonomy" id="1033263"/>
    <lineage>
        <taxon>Eukaryota</taxon>
        <taxon>Fungi</taxon>
        <taxon>Dikarya</taxon>
        <taxon>Basidiomycota</taxon>
        <taxon>Agaricomycotina</taxon>
        <taxon>Agaricomycetes</taxon>
        <taxon>Agaricomycetidae</taxon>
        <taxon>Agaricales</taxon>
        <taxon>Marasmiineae</taxon>
        <taxon>Mycenaceae</taxon>
        <taxon>Mycena</taxon>
    </lineage>
</organism>
<dbReference type="PANTHER" id="PTHR47534:SF3">
    <property type="entry name" value="ALCOHOL DEHYDROGENASE-LIKE C-TERMINAL DOMAIN-CONTAINING PROTEIN"/>
    <property type="match status" value="1"/>
</dbReference>
<dbReference type="InterPro" id="IPR002347">
    <property type="entry name" value="SDR_fam"/>
</dbReference>
<proteinExistence type="predicted"/>
<dbReference type="InterPro" id="IPR052228">
    <property type="entry name" value="Sec_Metab_Biosynth_Oxidored"/>
</dbReference>
<dbReference type="EMBL" id="JARKIE010000035">
    <property type="protein sequence ID" value="KAJ7696321.1"/>
    <property type="molecule type" value="Genomic_DNA"/>
</dbReference>
<comment type="caution">
    <text evidence="2">The sequence shown here is derived from an EMBL/GenBank/DDBJ whole genome shotgun (WGS) entry which is preliminary data.</text>
</comment>
<keyword evidence="1" id="KW-0560">Oxidoreductase</keyword>
<sequence>MPSLAIVRASNAAWNPAYTPVGVFVGGTSGIGEGIAEAFARHTKGNAHIILVGRNRAAATSILARLEKPAIPGLAREFLECDLSLLRNVKRTSAEILSRFPRVNFLVLTAGAISLSGLDVTEEGVDRQMALLYYSKWAFVDGLLPGLRAARDAGEDARVSAVHTAGKSGPIDLDDLGLKKGFTSGMSNVRKLFPQLSAYQDLLAEGFAEHNPGMSFFHAHPGAVDTPLLRASPSAVLRYLHYVRYLFMPTLFMRAKSISVCGEHQLYALLQAPPGASRVGEDGDDIGLGGTAMKAGRRVAARSAPRIQQRVQNWNKLEGGSLWIGPGL</sequence>
<evidence type="ECO:0008006" key="4">
    <source>
        <dbReference type="Google" id="ProtNLM"/>
    </source>
</evidence>
<dbReference type="SUPFAM" id="SSF51735">
    <property type="entry name" value="NAD(P)-binding Rossmann-fold domains"/>
    <property type="match status" value="1"/>
</dbReference>